<comment type="caution">
    <text evidence="3">The sequence shown here is derived from an EMBL/GenBank/DDBJ whole genome shotgun (WGS) entry which is preliminary data.</text>
</comment>
<dbReference type="AlphaFoldDB" id="A0AAN8FGN8"/>
<keyword evidence="1" id="KW-0812">Transmembrane</keyword>
<dbReference type="Proteomes" id="UP001331761">
    <property type="component" value="Unassembled WGS sequence"/>
</dbReference>
<dbReference type="PROSITE" id="PS50948">
    <property type="entry name" value="PAN"/>
    <property type="match status" value="1"/>
</dbReference>
<keyword evidence="1" id="KW-1133">Transmembrane helix</keyword>
<accession>A0AAN8FGN8</accession>
<dbReference type="SUPFAM" id="SSF57414">
    <property type="entry name" value="Hairpin loop containing domain-like"/>
    <property type="match status" value="1"/>
</dbReference>
<gene>
    <name evidence="3" type="ORF">GCK32_013001</name>
</gene>
<proteinExistence type="predicted"/>
<evidence type="ECO:0000313" key="4">
    <source>
        <dbReference type="Proteomes" id="UP001331761"/>
    </source>
</evidence>
<evidence type="ECO:0000256" key="1">
    <source>
        <dbReference type="SAM" id="Phobius"/>
    </source>
</evidence>
<dbReference type="Gene3D" id="3.50.4.10">
    <property type="entry name" value="Hepatocyte Growth Factor"/>
    <property type="match status" value="1"/>
</dbReference>
<name>A0AAN8FGN8_TRICO</name>
<evidence type="ECO:0000259" key="2">
    <source>
        <dbReference type="PROSITE" id="PS50948"/>
    </source>
</evidence>
<reference evidence="3 4" key="1">
    <citation type="submission" date="2019-10" db="EMBL/GenBank/DDBJ databases">
        <title>Assembly and Annotation for the nematode Trichostrongylus colubriformis.</title>
        <authorList>
            <person name="Martin J."/>
        </authorList>
    </citation>
    <scope>NUCLEOTIDE SEQUENCE [LARGE SCALE GENOMIC DNA]</scope>
    <source>
        <strain evidence="3">G859</strain>
        <tissue evidence="3">Whole worm</tissue>
    </source>
</reference>
<feature type="domain" description="Apple" evidence="2">
    <location>
        <begin position="6"/>
        <end position="89"/>
    </location>
</feature>
<sequence length="362" mass="40729">MSPSKCNFMRLSTAGYTDLYDEIVSDVGETEECERICTLQASISYPCRSYTHDKWTQLCYLSHYDGRGSGRSPLSSRNSNLTFGSLDDCIEFAVKCRNDAMEIHGSSMRLFSGSLKTKRLKEVTCERTVTSSYQFSVLMPYEECGIEKTTAPFPSYSGLVHVKEGSTTLVTIRDKLLQGAENQISVSNMNARDINTKEIIKLIDDDGNENENDIRRKRAIGPRQIELTQDIYKVHGSRITVMTGITSKHQVDSLKLHGDQKVMLANGRPMLHDDGVHVEVVESRPISSALEQCFSDDITCLFTVILASIQLFLLASCLCIVYCYIQQWRSYRSFHDSTSATHIQYELNGRTNSPKLSTAQSQ</sequence>
<evidence type="ECO:0000313" key="3">
    <source>
        <dbReference type="EMBL" id="KAK5969085.1"/>
    </source>
</evidence>
<dbReference type="EMBL" id="WIXE01020623">
    <property type="protein sequence ID" value="KAK5969085.1"/>
    <property type="molecule type" value="Genomic_DNA"/>
</dbReference>
<dbReference type="SMART" id="SM00473">
    <property type="entry name" value="PAN_AP"/>
    <property type="match status" value="1"/>
</dbReference>
<dbReference type="InterPro" id="IPR003609">
    <property type="entry name" value="Pan_app"/>
</dbReference>
<keyword evidence="4" id="KW-1185">Reference proteome</keyword>
<feature type="transmembrane region" description="Helical" evidence="1">
    <location>
        <begin position="301"/>
        <end position="325"/>
    </location>
</feature>
<keyword evidence="1" id="KW-0472">Membrane</keyword>
<protein>
    <recommendedName>
        <fullName evidence="2">Apple domain-containing protein</fullName>
    </recommendedName>
</protein>
<dbReference type="Pfam" id="PF00024">
    <property type="entry name" value="PAN_1"/>
    <property type="match status" value="1"/>
</dbReference>
<organism evidence="3 4">
    <name type="scientific">Trichostrongylus colubriformis</name>
    <name type="common">Black scour worm</name>
    <dbReference type="NCBI Taxonomy" id="6319"/>
    <lineage>
        <taxon>Eukaryota</taxon>
        <taxon>Metazoa</taxon>
        <taxon>Ecdysozoa</taxon>
        <taxon>Nematoda</taxon>
        <taxon>Chromadorea</taxon>
        <taxon>Rhabditida</taxon>
        <taxon>Rhabditina</taxon>
        <taxon>Rhabditomorpha</taxon>
        <taxon>Strongyloidea</taxon>
        <taxon>Trichostrongylidae</taxon>
        <taxon>Trichostrongylus</taxon>
    </lineage>
</organism>